<protein>
    <recommendedName>
        <fullName evidence="3">Reverse transcriptase domain-containing protein</fullName>
    </recommendedName>
</protein>
<dbReference type="EnsemblMetazoa" id="ASTEI11522-RA">
    <property type="protein sequence ID" value="ASTEI11522-PA"/>
    <property type="gene ID" value="ASTEI11522"/>
</dbReference>
<evidence type="ECO:0008006" key="3">
    <source>
        <dbReference type="Google" id="ProtNLM"/>
    </source>
</evidence>
<dbReference type="InterPro" id="IPR043502">
    <property type="entry name" value="DNA/RNA_pol_sf"/>
</dbReference>
<accession>A0A182YST6</accession>
<proteinExistence type="predicted"/>
<dbReference type="Proteomes" id="UP000076408">
    <property type="component" value="Unassembled WGS sequence"/>
</dbReference>
<sequence length="68" mass="7791">MIQVYKNAIWDKFGARKIEHLGFMLTSDGIRPCQAKVEPICLAPAPKDIVVLKKLQSFLGLLNYFHKF</sequence>
<dbReference type="GO" id="GO:0071897">
    <property type="term" value="P:DNA biosynthetic process"/>
    <property type="evidence" value="ECO:0007669"/>
    <property type="project" value="UniProtKB-ARBA"/>
</dbReference>
<organism evidence="1 2">
    <name type="scientific">Anopheles stephensi</name>
    <name type="common">Indo-Pakistan malaria mosquito</name>
    <dbReference type="NCBI Taxonomy" id="30069"/>
    <lineage>
        <taxon>Eukaryota</taxon>
        <taxon>Metazoa</taxon>
        <taxon>Ecdysozoa</taxon>
        <taxon>Arthropoda</taxon>
        <taxon>Hexapoda</taxon>
        <taxon>Insecta</taxon>
        <taxon>Pterygota</taxon>
        <taxon>Neoptera</taxon>
        <taxon>Endopterygota</taxon>
        <taxon>Diptera</taxon>
        <taxon>Nematocera</taxon>
        <taxon>Culicoidea</taxon>
        <taxon>Culicidae</taxon>
        <taxon>Anophelinae</taxon>
        <taxon>Anopheles</taxon>
    </lineage>
</organism>
<keyword evidence="2" id="KW-1185">Reference proteome</keyword>
<reference evidence="2" key="1">
    <citation type="journal article" date="2014" name="Genome Biol.">
        <title>Genome analysis of a major urban malaria vector mosquito, Anopheles stephensi.</title>
        <authorList>
            <person name="Jiang X."/>
            <person name="Peery A."/>
            <person name="Hall A.B."/>
            <person name="Sharma A."/>
            <person name="Chen X.G."/>
            <person name="Waterhouse R.M."/>
            <person name="Komissarov A."/>
            <person name="Riehle M.M."/>
            <person name="Shouche Y."/>
            <person name="Sharakhova M.V."/>
            <person name="Lawson D."/>
            <person name="Pakpour N."/>
            <person name="Arensburger P."/>
            <person name="Davidson V.L."/>
            <person name="Eiglmeier K."/>
            <person name="Emrich S."/>
            <person name="George P."/>
            <person name="Kennedy R.C."/>
            <person name="Mane S.P."/>
            <person name="Maslen G."/>
            <person name="Oringanje C."/>
            <person name="Qi Y."/>
            <person name="Settlage R."/>
            <person name="Tojo M."/>
            <person name="Tubio J.M."/>
            <person name="Unger M.F."/>
            <person name="Wang B."/>
            <person name="Vernick K.D."/>
            <person name="Ribeiro J.M."/>
            <person name="James A.A."/>
            <person name="Michel K."/>
            <person name="Riehle M.A."/>
            <person name="Luckhart S."/>
            <person name="Sharakhov I.V."/>
            <person name="Tu Z."/>
        </authorList>
    </citation>
    <scope>NUCLEOTIDE SEQUENCE [LARGE SCALE GENOMIC DNA]</scope>
    <source>
        <strain evidence="2">Indian</strain>
    </source>
</reference>
<dbReference type="VEuPathDB" id="VectorBase:ASTEI11522"/>
<evidence type="ECO:0000313" key="1">
    <source>
        <dbReference type="EnsemblMetazoa" id="ASTEI11522-PA"/>
    </source>
</evidence>
<dbReference type="SUPFAM" id="SSF56672">
    <property type="entry name" value="DNA/RNA polymerases"/>
    <property type="match status" value="1"/>
</dbReference>
<evidence type="ECO:0000313" key="2">
    <source>
        <dbReference type="Proteomes" id="UP000076408"/>
    </source>
</evidence>
<reference evidence="1" key="2">
    <citation type="submission" date="2020-05" db="UniProtKB">
        <authorList>
            <consortium name="EnsemblMetazoa"/>
        </authorList>
    </citation>
    <scope>IDENTIFICATION</scope>
    <source>
        <strain evidence="1">Indian</strain>
    </source>
</reference>
<dbReference type="AlphaFoldDB" id="A0A182YST6"/>
<name>A0A182YST6_ANOST</name>